<comment type="caution">
    <text evidence="1">The sequence shown here is derived from an EMBL/GenBank/DDBJ whole genome shotgun (WGS) entry which is preliminary data.</text>
</comment>
<proteinExistence type="predicted"/>
<dbReference type="AlphaFoldDB" id="G9NJ09"/>
<reference evidence="1 2" key="1">
    <citation type="journal article" date="2011" name="Genome Biol.">
        <title>Comparative genome sequence analysis underscores mycoparasitism as the ancestral life style of Trichoderma.</title>
        <authorList>
            <person name="Kubicek C.P."/>
            <person name="Herrera-Estrella A."/>
            <person name="Seidl-Seiboth V."/>
            <person name="Martinez D.A."/>
            <person name="Druzhinina I.S."/>
            <person name="Thon M."/>
            <person name="Zeilinger S."/>
            <person name="Casas-Flores S."/>
            <person name="Horwitz B.A."/>
            <person name="Mukherjee P.K."/>
            <person name="Mukherjee M."/>
            <person name="Kredics L."/>
            <person name="Alcaraz L.D."/>
            <person name="Aerts A."/>
            <person name="Antal Z."/>
            <person name="Atanasova L."/>
            <person name="Cervantes-Badillo M.G."/>
            <person name="Challacombe J."/>
            <person name="Chertkov O."/>
            <person name="McCluskey K."/>
            <person name="Coulpier F."/>
            <person name="Deshpande N."/>
            <person name="von Doehren H."/>
            <person name="Ebbole D.J."/>
            <person name="Esquivel-Naranjo E.U."/>
            <person name="Fekete E."/>
            <person name="Flipphi M."/>
            <person name="Glaser F."/>
            <person name="Gomez-Rodriguez E.Y."/>
            <person name="Gruber S."/>
            <person name="Han C."/>
            <person name="Henrissat B."/>
            <person name="Hermosa R."/>
            <person name="Hernandez-Onate M."/>
            <person name="Karaffa L."/>
            <person name="Kosti I."/>
            <person name="Le Crom S."/>
            <person name="Lindquist E."/>
            <person name="Lucas S."/>
            <person name="Luebeck M."/>
            <person name="Luebeck P.S."/>
            <person name="Margeot A."/>
            <person name="Metz B."/>
            <person name="Misra M."/>
            <person name="Nevalainen H."/>
            <person name="Omann M."/>
            <person name="Packer N."/>
            <person name="Perrone G."/>
            <person name="Uresti-Rivera E.E."/>
            <person name="Salamov A."/>
            <person name="Schmoll M."/>
            <person name="Seiboth B."/>
            <person name="Shapiro H."/>
            <person name="Sukno S."/>
            <person name="Tamayo-Ramos J.A."/>
            <person name="Tisch D."/>
            <person name="Wiest A."/>
            <person name="Wilkinson H.H."/>
            <person name="Zhang M."/>
            <person name="Coutinho P.M."/>
            <person name="Kenerley C.M."/>
            <person name="Monte E."/>
            <person name="Baker S.E."/>
            <person name="Grigoriev I.V."/>
        </authorList>
    </citation>
    <scope>NUCLEOTIDE SEQUENCE [LARGE SCALE GENOMIC DNA]</scope>
    <source>
        <strain evidence="2">ATCC 20476 / IMI 206040</strain>
    </source>
</reference>
<dbReference type="Proteomes" id="UP000005426">
    <property type="component" value="Unassembled WGS sequence"/>
</dbReference>
<evidence type="ECO:0000313" key="2">
    <source>
        <dbReference type="Proteomes" id="UP000005426"/>
    </source>
</evidence>
<dbReference type="OrthoDB" id="10476295at2759"/>
<organism evidence="1 2">
    <name type="scientific">Hypocrea atroviridis (strain ATCC 20476 / IMI 206040)</name>
    <name type="common">Trichoderma atroviride</name>
    <dbReference type="NCBI Taxonomy" id="452589"/>
    <lineage>
        <taxon>Eukaryota</taxon>
        <taxon>Fungi</taxon>
        <taxon>Dikarya</taxon>
        <taxon>Ascomycota</taxon>
        <taxon>Pezizomycotina</taxon>
        <taxon>Sordariomycetes</taxon>
        <taxon>Hypocreomycetidae</taxon>
        <taxon>Hypocreales</taxon>
        <taxon>Hypocreaceae</taxon>
        <taxon>Trichoderma</taxon>
    </lineage>
</organism>
<dbReference type="HOGENOM" id="CLU_546357_0_0_1"/>
<sequence>MSHERANTDDTIEDYETVTAKFLDFVLPRFTVMYRDEARQLIVNDHCFYSLATLLNELFTSRSHRKHNKAHKRTLINIVAELESRSINQHSILSSAHLHTFVAVYLLQTGSTADAMRHLKEAAERISNRKNWYCNTGFIVVYFGILRVCFEYEVEPSKALATSYYVPFLSHPGNTAWLYTPNISRRDRYHIRRSIWISAVAQGKLVFQEHVNRVETGNLSLDELDYEMDKWLHGYDYPEYPEPGSWCLNNIDQLSATDAELKFWRPIYNTTIRLVEGDLAAGSHDDETMAEFDYKADKTSYQFGIIRDFIQKSIRYVKSKQELFDVDRRCGFQKECDYLNCILQTFLVLKSDRFHKITDLPSYELSSMVSKTKKYNKKSIPPNLLCALALKKWKTICEEEHKIPSLILTPKKKKTMPLLNEEDYQSDTSQITVIRWLDVSQDPTFRWRDKSTETMFRWREKSTDKVTAVQESQTFPIDTTAGVRHIGKVDSLAYSCFSQ</sequence>
<gene>
    <name evidence="1" type="ORF">TRIATDRAFT_92025</name>
</gene>
<evidence type="ECO:0000313" key="1">
    <source>
        <dbReference type="EMBL" id="EHK48886.1"/>
    </source>
</evidence>
<dbReference type="EMBL" id="ABDG02000017">
    <property type="protein sequence ID" value="EHK48886.1"/>
    <property type="molecule type" value="Genomic_DNA"/>
</dbReference>
<name>G9NJ09_HYPAI</name>
<accession>G9NJ09</accession>
<protein>
    <submittedName>
        <fullName evidence="1">Uncharacterized protein</fullName>
    </submittedName>
</protein>
<keyword evidence="2" id="KW-1185">Reference proteome</keyword>